<keyword evidence="1" id="KW-0472">Membrane</keyword>
<dbReference type="RefSeq" id="WP_058451637.1">
    <property type="nucleotide sequence ID" value="NZ_CAAAIB010000015.1"/>
</dbReference>
<name>A0A0W0WBN3_9GAMM</name>
<gene>
    <name evidence="2" type="ORF">Lmac_0826</name>
</gene>
<comment type="caution">
    <text evidence="2">The sequence shown here is derived from an EMBL/GenBank/DDBJ whole genome shotgun (WGS) entry which is preliminary data.</text>
</comment>
<dbReference type="OrthoDB" id="6479251at2"/>
<dbReference type="EMBL" id="LNYL01000022">
    <property type="protein sequence ID" value="KTD29651.1"/>
    <property type="molecule type" value="Genomic_DNA"/>
</dbReference>
<keyword evidence="1" id="KW-0812">Transmembrane</keyword>
<sequence>MNLTINEQLMTDTKDANLCIFIANLSTWIRTNASKQDPKQRNIHEGRCWSYNTIQDFVKYFGFWSTKNIRTIIANCIKLGLITTNTFNKKKYDHTIWYTLTDKGFSYYPQILDTVLNSVADSGKRFAKTGNAIPEKPYSLSSNINITTSEFQNSHDSSNNDFKCLEDGNSSFRSDYHIYHQPTENVEPARLIESDLKIRSDYQNNQTYCGFFPAWWLSLFSSLFMLMALFTKIPAEGQIMENRLAKINISVRTCRG</sequence>
<dbReference type="AlphaFoldDB" id="A0A0W0WBN3"/>
<organism evidence="2 3">
    <name type="scientific">Legionella maceachernii</name>
    <dbReference type="NCBI Taxonomy" id="466"/>
    <lineage>
        <taxon>Bacteria</taxon>
        <taxon>Pseudomonadati</taxon>
        <taxon>Pseudomonadota</taxon>
        <taxon>Gammaproteobacteria</taxon>
        <taxon>Legionellales</taxon>
        <taxon>Legionellaceae</taxon>
        <taxon>Legionella</taxon>
    </lineage>
</organism>
<dbReference type="Proteomes" id="UP000054908">
    <property type="component" value="Unassembled WGS sequence"/>
</dbReference>
<keyword evidence="3" id="KW-1185">Reference proteome</keyword>
<proteinExistence type="predicted"/>
<keyword evidence="1" id="KW-1133">Transmembrane helix</keyword>
<reference evidence="2 3" key="1">
    <citation type="submission" date="2015-11" db="EMBL/GenBank/DDBJ databases">
        <title>Genomic analysis of 38 Legionella species identifies large and diverse effector repertoires.</title>
        <authorList>
            <person name="Burstein D."/>
            <person name="Amaro F."/>
            <person name="Zusman T."/>
            <person name="Lifshitz Z."/>
            <person name="Cohen O."/>
            <person name="Gilbert J.A."/>
            <person name="Pupko T."/>
            <person name="Shuman H.A."/>
            <person name="Segal G."/>
        </authorList>
    </citation>
    <scope>NUCLEOTIDE SEQUENCE [LARGE SCALE GENOMIC DNA]</scope>
    <source>
        <strain evidence="2 3">PX-1-G2-E2</strain>
    </source>
</reference>
<dbReference type="PATRIC" id="fig|466.6.peg.884"/>
<evidence type="ECO:0000313" key="3">
    <source>
        <dbReference type="Proteomes" id="UP000054908"/>
    </source>
</evidence>
<protein>
    <submittedName>
        <fullName evidence="2">Uncharacterized protein</fullName>
    </submittedName>
</protein>
<evidence type="ECO:0000313" key="2">
    <source>
        <dbReference type="EMBL" id="KTD29651.1"/>
    </source>
</evidence>
<feature type="transmembrane region" description="Helical" evidence="1">
    <location>
        <begin position="210"/>
        <end position="230"/>
    </location>
</feature>
<accession>A0A0W0WBN3</accession>
<evidence type="ECO:0000256" key="1">
    <source>
        <dbReference type="SAM" id="Phobius"/>
    </source>
</evidence>